<dbReference type="InterPro" id="IPR002172">
    <property type="entry name" value="LDrepeatLR_classA_rpt"/>
</dbReference>
<evidence type="ECO:0000256" key="6">
    <source>
        <dbReference type="ARBA" id="ARBA00023136"/>
    </source>
</evidence>
<accession>A0A1B0G108</accession>
<evidence type="ECO:0000313" key="10">
    <source>
        <dbReference type="Proteomes" id="UP000092444"/>
    </source>
</evidence>
<feature type="disulfide bond" evidence="8">
    <location>
        <begin position="61"/>
        <end position="73"/>
    </location>
</feature>
<evidence type="ECO:0000256" key="7">
    <source>
        <dbReference type="ARBA" id="ARBA00023157"/>
    </source>
</evidence>
<evidence type="ECO:0000313" key="9">
    <source>
        <dbReference type="EnsemblMetazoa" id="GMOY006945-PA"/>
    </source>
</evidence>
<organism evidence="9 10">
    <name type="scientific">Glossina morsitans morsitans</name>
    <name type="common">Savannah tsetse fly</name>
    <dbReference type="NCBI Taxonomy" id="37546"/>
    <lineage>
        <taxon>Eukaryota</taxon>
        <taxon>Metazoa</taxon>
        <taxon>Ecdysozoa</taxon>
        <taxon>Arthropoda</taxon>
        <taxon>Hexapoda</taxon>
        <taxon>Insecta</taxon>
        <taxon>Pterygota</taxon>
        <taxon>Neoptera</taxon>
        <taxon>Endopterygota</taxon>
        <taxon>Diptera</taxon>
        <taxon>Brachycera</taxon>
        <taxon>Muscomorpha</taxon>
        <taxon>Hippoboscoidea</taxon>
        <taxon>Glossinidae</taxon>
        <taxon>Glossina</taxon>
    </lineage>
</organism>
<dbReference type="Gene3D" id="4.10.400.10">
    <property type="entry name" value="Low-density Lipoprotein Receptor"/>
    <property type="match status" value="1"/>
</dbReference>
<protein>
    <submittedName>
        <fullName evidence="9">Uncharacterized protein</fullName>
    </submittedName>
</protein>
<dbReference type="PANTHER" id="PTHR24270">
    <property type="entry name" value="LOW-DENSITY LIPOPROTEIN RECEPTOR-RELATED"/>
    <property type="match status" value="1"/>
</dbReference>
<dbReference type="PROSITE" id="PS01209">
    <property type="entry name" value="LDLRA_1"/>
    <property type="match status" value="1"/>
</dbReference>
<dbReference type="EnsemblMetazoa" id="GMOY006945-RA">
    <property type="protein sequence ID" value="GMOY006945-PA"/>
    <property type="gene ID" value="GMOY006945"/>
</dbReference>
<dbReference type="InterPro" id="IPR050685">
    <property type="entry name" value="LDLR"/>
</dbReference>
<evidence type="ECO:0000256" key="1">
    <source>
        <dbReference type="ARBA" id="ARBA00004167"/>
    </source>
</evidence>
<dbReference type="GO" id="GO:0012505">
    <property type="term" value="C:endomembrane system"/>
    <property type="evidence" value="ECO:0007669"/>
    <property type="project" value="UniProtKB-SubCell"/>
</dbReference>
<feature type="disulfide bond" evidence="8">
    <location>
        <begin position="68"/>
        <end position="86"/>
    </location>
</feature>
<evidence type="ECO:0000256" key="8">
    <source>
        <dbReference type="PROSITE-ProRule" id="PRU00124"/>
    </source>
</evidence>
<reference evidence="9" key="1">
    <citation type="submission" date="2020-05" db="UniProtKB">
        <authorList>
            <consortium name="EnsemblMetazoa"/>
        </authorList>
    </citation>
    <scope>IDENTIFICATION</scope>
    <source>
        <strain evidence="9">Yale</strain>
    </source>
</reference>
<keyword evidence="4" id="KW-0677">Repeat</keyword>
<keyword evidence="3" id="KW-0812">Transmembrane</keyword>
<dbReference type="SUPFAM" id="SSF57424">
    <property type="entry name" value="LDL receptor-like module"/>
    <property type="match status" value="1"/>
</dbReference>
<evidence type="ECO:0000256" key="5">
    <source>
        <dbReference type="ARBA" id="ARBA00022989"/>
    </source>
</evidence>
<dbReference type="GO" id="GO:0005886">
    <property type="term" value="C:plasma membrane"/>
    <property type="evidence" value="ECO:0007669"/>
    <property type="project" value="TreeGrafter"/>
</dbReference>
<dbReference type="AlphaFoldDB" id="A0A1B0G108"/>
<sequence>MAGSLTVCTLGHSLGYHFSTIGPYDRKNGNSGNLVNAQRSSSTAIWQHYLGIYEQNVTRKCDDKQFQCGNGACIPIRYLCDGESDCPDHSDEMIETCKFRELIEVSSDFMLCSHIQKKKKQKKSDEEGKRKVF</sequence>
<evidence type="ECO:0000256" key="2">
    <source>
        <dbReference type="ARBA" id="ARBA00004308"/>
    </source>
</evidence>
<keyword evidence="6" id="KW-0472">Membrane</keyword>
<keyword evidence="7 8" id="KW-1015">Disulfide bond</keyword>
<evidence type="ECO:0000256" key="3">
    <source>
        <dbReference type="ARBA" id="ARBA00022692"/>
    </source>
</evidence>
<dbReference type="VEuPathDB" id="VectorBase:GMOY006945"/>
<dbReference type="Proteomes" id="UP000092444">
    <property type="component" value="Unassembled WGS sequence"/>
</dbReference>
<dbReference type="CDD" id="cd00112">
    <property type="entry name" value="LDLa"/>
    <property type="match status" value="1"/>
</dbReference>
<dbReference type="STRING" id="37546.A0A1B0G108"/>
<proteinExistence type="predicted"/>
<name>A0A1B0G108_GLOMM</name>
<evidence type="ECO:0000256" key="4">
    <source>
        <dbReference type="ARBA" id="ARBA00022737"/>
    </source>
</evidence>
<keyword evidence="10" id="KW-1185">Reference proteome</keyword>
<comment type="subcellular location">
    <subcellularLocation>
        <location evidence="2">Endomembrane system</location>
    </subcellularLocation>
    <subcellularLocation>
        <location evidence="1">Membrane</location>
        <topology evidence="1">Single-pass membrane protein</topology>
    </subcellularLocation>
</comment>
<dbReference type="Pfam" id="PF00057">
    <property type="entry name" value="Ldl_recept_a"/>
    <property type="match status" value="1"/>
</dbReference>
<keyword evidence="5" id="KW-1133">Transmembrane helix</keyword>
<dbReference type="InterPro" id="IPR023415">
    <property type="entry name" value="LDLR_class-A_CS"/>
</dbReference>
<dbReference type="SMART" id="SM00192">
    <property type="entry name" value="LDLa"/>
    <property type="match status" value="1"/>
</dbReference>
<dbReference type="InterPro" id="IPR036055">
    <property type="entry name" value="LDL_receptor-like_sf"/>
</dbReference>
<dbReference type="GO" id="GO:0016192">
    <property type="term" value="P:vesicle-mediated transport"/>
    <property type="evidence" value="ECO:0007669"/>
    <property type="project" value="UniProtKB-ARBA"/>
</dbReference>
<dbReference type="EMBL" id="CCAG010019764">
    <property type="status" value="NOT_ANNOTATED_CDS"/>
    <property type="molecule type" value="Genomic_DNA"/>
</dbReference>
<comment type="caution">
    <text evidence="8">Lacks conserved residue(s) required for the propagation of feature annotation.</text>
</comment>
<dbReference type="PANTHER" id="PTHR24270:SF8">
    <property type="entry name" value="LD11117P-RELATED"/>
    <property type="match status" value="1"/>
</dbReference>
<dbReference type="FunFam" id="4.10.400.10:FF:000005">
    <property type="entry name" value="low-density lipoprotein receptor-related protein 1B"/>
    <property type="match status" value="1"/>
</dbReference>
<dbReference type="PROSITE" id="PS50068">
    <property type="entry name" value="LDLRA_2"/>
    <property type="match status" value="1"/>
</dbReference>